<keyword evidence="3" id="KW-1185">Reference proteome</keyword>
<evidence type="ECO:0000313" key="3">
    <source>
        <dbReference type="Proteomes" id="UP000321085"/>
    </source>
</evidence>
<organism evidence="2 3">
    <name type="scientific">Microvirga aerophila</name>
    <dbReference type="NCBI Taxonomy" id="670291"/>
    <lineage>
        <taxon>Bacteria</taxon>
        <taxon>Pseudomonadati</taxon>
        <taxon>Pseudomonadota</taxon>
        <taxon>Alphaproteobacteria</taxon>
        <taxon>Hyphomicrobiales</taxon>
        <taxon>Methylobacteriaceae</taxon>
        <taxon>Microvirga</taxon>
    </lineage>
</organism>
<gene>
    <name evidence="2" type="ORF">MAE02_62560</name>
</gene>
<dbReference type="Proteomes" id="UP000321085">
    <property type="component" value="Unassembled WGS sequence"/>
</dbReference>
<name>A0A512C2X2_9HYPH</name>
<proteinExistence type="predicted"/>
<feature type="region of interest" description="Disordered" evidence="1">
    <location>
        <begin position="1"/>
        <end position="30"/>
    </location>
</feature>
<comment type="caution">
    <text evidence="2">The sequence shown here is derived from an EMBL/GenBank/DDBJ whole genome shotgun (WGS) entry which is preliminary data.</text>
</comment>
<accession>A0A512C2X2</accession>
<reference evidence="2 3" key="1">
    <citation type="submission" date="2019-07" db="EMBL/GenBank/DDBJ databases">
        <title>Whole genome shotgun sequence of Microvirga aerophila NBRC 106136.</title>
        <authorList>
            <person name="Hosoyama A."/>
            <person name="Uohara A."/>
            <person name="Ohji S."/>
            <person name="Ichikawa N."/>
        </authorList>
    </citation>
    <scope>NUCLEOTIDE SEQUENCE [LARGE SCALE GENOMIC DNA]</scope>
    <source>
        <strain evidence="2 3">NBRC 106136</strain>
    </source>
</reference>
<evidence type="ECO:0000313" key="2">
    <source>
        <dbReference type="EMBL" id="GEO18560.1"/>
    </source>
</evidence>
<evidence type="ECO:0000256" key="1">
    <source>
        <dbReference type="SAM" id="MobiDB-lite"/>
    </source>
</evidence>
<sequence>MMIMAAKPPPDEDRATPAGADGAVGVRSATGSLPNTQLAVEIGRSLRTRNQACLNDNLPDKLAALVRQL</sequence>
<dbReference type="AlphaFoldDB" id="A0A512C2X2"/>
<protein>
    <submittedName>
        <fullName evidence="2">Uncharacterized protein</fullName>
    </submittedName>
</protein>
<dbReference type="EMBL" id="BJYU01000208">
    <property type="protein sequence ID" value="GEO18560.1"/>
    <property type="molecule type" value="Genomic_DNA"/>
</dbReference>